<accession>A0A4Y2UU69</accession>
<evidence type="ECO:0000313" key="1">
    <source>
        <dbReference type="EMBL" id="GBO15653.1"/>
    </source>
</evidence>
<reference evidence="2 3" key="1">
    <citation type="journal article" date="2019" name="Sci. Rep.">
        <title>Orb-weaving spider Araneus ventricosus genome elucidates the spidroin gene catalogue.</title>
        <authorList>
            <person name="Kono N."/>
            <person name="Nakamura H."/>
            <person name="Ohtoshi R."/>
            <person name="Moran D.A.P."/>
            <person name="Shinohara A."/>
            <person name="Yoshida Y."/>
            <person name="Fujiwara M."/>
            <person name="Mori M."/>
            <person name="Tomita M."/>
            <person name="Arakawa K."/>
        </authorList>
    </citation>
    <scope>NUCLEOTIDE SEQUENCE [LARGE SCALE GENOMIC DNA]</scope>
</reference>
<protein>
    <submittedName>
        <fullName evidence="2">Uncharacterized protein</fullName>
    </submittedName>
</protein>
<gene>
    <name evidence="2" type="ORF">AVEN_17435_1</name>
    <name evidence="1" type="ORF">AVEN_196835_1</name>
</gene>
<comment type="caution">
    <text evidence="2">The sequence shown here is derived from an EMBL/GenBank/DDBJ whole genome shotgun (WGS) entry which is preliminary data.</text>
</comment>
<proteinExistence type="predicted"/>
<keyword evidence="3" id="KW-1185">Reference proteome</keyword>
<organism evidence="2 3">
    <name type="scientific">Araneus ventricosus</name>
    <name type="common">Orbweaver spider</name>
    <name type="synonym">Epeira ventricosa</name>
    <dbReference type="NCBI Taxonomy" id="182803"/>
    <lineage>
        <taxon>Eukaryota</taxon>
        <taxon>Metazoa</taxon>
        <taxon>Ecdysozoa</taxon>
        <taxon>Arthropoda</taxon>
        <taxon>Chelicerata</taxon>
        <taxon>Arachnida</taxon>
        <taxon>Araneae</taxon>
        <taxon>Araneomorphae</taxon>
        <taxon>Entelegynae</taxon>
        <taxon>Araneoidea</taxon>
        <taxon>Araneidae</taxon>
        <taxon>Araneus</taxon>
    </lineage>
</organism>
<dbReference type="EMBL" id="BGPR01039650">
    <property type="protein sequence ID" value="GBO15654.1"/>
    <property type="molecule type" value="Genomic_DNA"/>
</dbReference>
<dbReference type="AlphaFoldDB" id="A0A4Y2UU69"/>
<dbReference type="EMBL" id="BGPR01039648">
    <property type="protein sequence ID" value="GBO15653.1"/>
    <property type="molecule type" value="Genomic_DNA"/>
</dbReference>
<dbReference type="Proteomes" id="UP000499080">
    <property type="component" value="Unassembled WGS sequence"/>
</dbReference>
<evidence type="ECO:0000313" key="2">
    <source>
        <dbReference type="EMBL" id="GBO15654.1"/>
    </source>
</evidence>
<sequence length="130" mass="14295">MLTRPGLSKCGAQLETIFDCPDSRQVKASKPKNKEEHLTRIGIFGLLDHLEQGLCADAQKSDIRFACPIRALQSYNGALLEYRMPICLPAGPLLALHPSWVGRASVGIFAPHQREDVRIPTYDLAATSPI</sequence>
<evidence type="ECO:0000313" key="3">
    <source>
        <dbReference type="Proteomes" id="UP000499080"/>
    </source>
</evidence>
<name>A0A4Y2UU69_ARAVE</name>